<keyword evidence="1" id="KW-1133">Transmembrane helix</keyword>
<sequence length="109" mass="12376">MAAERFIPVLGTNSRQKRMNSVLQGIPFLLCFIFISLVLLESYSSDTGEQFILFSLIAKQTLEVFLGTGFARGFAGIFTGVVVWHDIDIMKWRRPSFLSQNLQQIQNTD</sequence>
<reference evidence="2 3" key="1">
    <citation type="journal article" date="2019" name="Sci. Rep.">
        <title>Orb-weaving spider Araneus ventricosus genome elucidates the spidroin gene catalogue.</title>
        <authorList>
            <person name="Kono N."/>
            <person name="Nakamura H."/>
            <person name="Ohtoshi R."/>
            <person name="Moran D.A.P."/>
            <person name="Shinohara A."/>
            <person name="Yoshida Y."/>
            <person name="Fujiwara M."/>
            <person name="Mori M."/>
            <person name="Tomita M."/>
            <person name="Arakawa K."/>
        </authorList>
    </citation>
    <scope>NUCLEOTIDE SEQUENCE [LARGE SCALE GENOMIC DNA]</scope>
</reference>
<proteinExistence type="predicted"/>
<accession>A0A4Y2HGY2</accession>
<dbReference type="Proteomes" id="UP000499080">
    <property type="component" value="Unassembled WGS sequence"/>
</dbReference>
<evidence type="ECO:0000313" key="3">
    <source>
        <dbReference type="Proteomes" id="UP000499080"/>
    </source>
</evidence>
<evidence type="ECO:0000256" key="1">
    <source>
        <dbReference type="SAM" id="Phobius"/>
    </source>
</evidence>
<feature type="transmembrane region" description="Helical" evidence="1">
    <location>
        <begin position="21"/>
        <end position="44"/>
    </location>
</feature>
<feature type="transmembrane region" description="Helical" evidence="1">
    <location>
        <begin position="64"/>
        <end position="84"/>
    </location>
</feature>
<gene>
    <name evidence="2" type="ORF">AVEN_56560_1</name>
</gene>
<organism evidence="2 3">
    <name type="scientific">Araneus ventricosus</name>
    <name type="common">Orbweaver spider</name>
    <name type="synonym">Epeira ventricosa</name>
    <dbReference type="NCBI Taxonomy" id="182803"/>
    <lineage>
        <taxon>Eukaryota</taxon>
        <taxon>Metazoa</taxon>
        <taxon>Ecdysozoa</taxon>
        <taxon>Arthropoda</taxon>
        <taxon>Chelicerata</taxon>
        <taxon>Arachnida</taxon>
        <taxon>Araneae</taxon>
        <taxon>Araneomorphae</taxon>
        <taxon>Entelegynae</taxon>
        <taxon>Araneoidea</taxon>
        <taxon>Araneidae</taxon>
        <taxon>Araneus</taxon>
    </lineage>
</organism>
<dbReference type="AlphaFoldDB" id="A0A4Y2HGY2"/>
<keyword evidence="1" id="KW-0472">Membrane</keyword>
<protein>
    <submittedName>
        <fullName evidence="2">Uncharacterized protein</fullName>
    </submittedName>
</protein>
<keyword evidence="1" id="KW-0812">Transmembrane</keyword>
<comment type="caution">
    <text evidence="2">The sequence shown here is derived from an EMBL/GenBank/DDBJ whole genome shotgun (WGS) entry which is preliminary data.</text>
</comment>
<keyword evidence="3" id="KW-1185">Reference proteome</keyword>
<dbReference type="EMBL" id="BGPR01001936">
    <property type="protein sequence ID" value="GBM64588.1"/>
    <property type="molecule type" value="Genomic_DNA"/>
</dbReference>
<name>A0A4Y2HGY2_ARAVE</name>
<evidence type="ECO:0000313" key="2">
    <source>
        <dbReference type="EMBL" id="GBM64588.1"/>
    </source>
</evidence>